<name>A0A8R1TXX7_ONCVO</name>
<dbReference type="EMBL" id="CMVM020000020">
    <property type="status" value="NOT_ANNOTATED_CDS"/>
    <property type="molecule type" value="Genomic_DNA"/>
</dbReference>
<sequence length="111" mass="13088">MSNMWGHTSNAHTRPMTLTHTSPFHLNPGRTAQKPSTATQRLMEKRLRQWWRNENICLPHDNMQIVIWNMLERSTEMPFAISVIPSEKSLPIVLRKSHDGAYKYWMVNLIF</sequence>
<reference evidence="1" key="2">
    <citation type="submission" date="2022-06" db="UniProtKB">
        <authorList>
            <consortium name="EnsemblMetazoa"/>
        </authorList>
    </citation>
    <scope>IDENTIFICATION</scope>
</reference>
<organism evidence="1 2">
    <name type="scientific">Onchocerca volvulus</name>
    <dbReference type="NCBI Taxonomy" id="6282"/>
    <lineage>
        <taxon>Eukaryota</taxon>
        <taxon>Metazoa</taxon>
        <taxon>Ecdysozoa</taxon>
        <taxon>Nematoda</taxon>
        <taxon>Chromadorea</taxon>
        <taxon>Rhabditida</taxon>
        <taxon>Spirurina</taxon>
        <taxon>Spiruromorpha</taxon>
        <taxon>Filarioidea</taxon>
        <taxon>Onchocercidae</taxon>
        <taxon>Onchocerca</taxon>
    </lineage>
</organism>
<dbReference type="Proteomes" id="UP000024404">
    <property type="component" value="Unassembled WGS sequence"/>
</dbReference>
<reference evidence="2" key="1">
    <citation type="submission" date="2013-10" db="EMBL/GenBank/DDBJ databases">
        <title>Genome sequencing of Onchocerca volvulus.</title>
        <authorList>
            <person name="Cotton J."/>
            <person name="Tsai J."/>
            <person name="Stanley E."/>
            <person name="Tracey A."/>
            <person name="Holroyd N."/>
            <person name="Lustigman S."/>
            <person name="Berriman M."/>
        </authorList>
    </citation>
    <scope>NUCLEOTIDE SEQUENCE</scope>
</reference>
<accession>A0A8R1TXX7</accession>
<keyword evidence="2" id="KW-1185">Reference proteome</keyword>
<dbReference type="EnsemblMetazoa" id="OVOC632.1">
    <property type="protein sequence ID" value="OVOC632.1"/>
    <property type="gene ID" value="WBGene00237441"/>
</dbReference>
<protein>
    <submittedName>
        <fullName evidence="1">Uncharacterized protein</fullName>
    </submittedName>
</protein>
<dbReference type="AlphaFoldDB" id="A0A8R1TXX7"/>
<evidence type="ECO:0000313" key="2">
    <source>
        <dbReference type="Proteomes" id="UP000024404"/>
    </source>
</evidence>
<evidence type="ECO:0000313" key="1">
    <source>
        <dbReference type="EnsemblMetazoa" id="OVOC632.1"/>
    </source>
</evidence>
<proteinExistence type="predicted"/>